<dbReference type="GO" id="GO:0000724">
    <property type="term" value="P:double-strand break repair via homologous recombination"/>
    <property type="evidence" value="ECO:0007669"/>
    <property type="project" value="TreeGrafter"/>
</dbReference>
<protein>
    <recommendedName>
        <fullName evidence="11">ERCC4 domain-containing protein</fullName>
    </recommendedName>
</protein>
<keyword evidence="8" id="KW-0234">DNA repair</keyword>
<dbReference type="EMBL" id="HG001739">
    <property type="protein sequence ID" value="CDF35650.1"/>
    <property type="molecule type" value="Genomic_DNA"/>
</dbReference>
<dbReference type="SUPFAM" id="SSF52980">
    <property type="entry name" value="Restriction endonuclease-like"/>
    <property type="match status" value="1"/>
</dbReference>
<dbReference type="PANTHER" id="PTHR10150:SF0">
    <property type="entry name" value="DNA REPAIR ENDONUCLEASE XPF"/>
    <property type="match status" value="1"/>
</dbReference>
<keyword evidence="5" id="KW-0227">DNA damage</keyword>
<sequence length="835" mass="93389">MSSDYNAKDRTLIYEAGGFVVVTSNILVHDLLHNAIPAKSVAGIVVYAADSVRESSNEHFALKLYRARNRDGFVKAFSENPIALTRGFHHVEKLMRNLYVSRLCLWPRFHASVKDSVSGHVPDLVDLEVPLTFRMNALVSALRDCVQAVIEDLRRATREVDFTDLYRKDEDGKTVLVYNFDTAVSRQLEGAGVRVAGRVRSLVADLTALRPLLSDVFELTSVVFYQRLVTVRHAAEKGTGWLLRKEAQRAVFLARSRVWIIRKAGQVGQVESNTVGEGRAAELNEGNGSGLRTVLTLESSPKWKALKDVLQEIQGDVDAAGEEADVGRVLVTVKEPRIADELRALLKDGEHAVLRRQFEGSFPNVAERVRESQELSAANGGMHQMTMTQIVNPDRPRGGRLEQKRHEPRRTGTTRKRRRTNGGEKPSSNIGASEDRAIEILQEVFREIKSHRSTRIEVLIWCREWVDLQGRGHRILEEYHPSFIVQYNTDSAVVREVEMFKAAHPGRPVRMYLLSHADVAEEERFRSGLRRETAAFKSLIRERASMTIHVDQEGRQPEEEFTQAILDQTAEAGQLTGRRGLGVDRDSRKLGSVKSDRKNVASEGKVLVDTRELRSALPMLLHQANMRIVPLTLEVGDFILSKNIGIERKSVPDLFGSFASGRLFKQAEALCRHYKYPCLLIELDRTKSISLTATNGYVPATISATSIVSKMVLLIQQFPTLRLLWAKGPHDAAEMFASLKENEEEPDEEVAAGLGVDTKDAVDETFNAGPRALLRSLPGIDSQNIERVMRNVRNVSSLISMSKRELTDLLGGTGKATQLYNFVNEQPSEALAALR</sequence>
<keyword evidence="4" id="KW-0255">Endonuclease</keyword>
<dbReference type="CDD" id="cd20078">
    <property type="entry name" value="XPF_nuclease_XPF_euk"/>
    <property type="match status" value="1"/>
</dbReference>
<keyword evidence="6" id="KW-0378">Hydrolase</keyword>
<gene>
    <name evidence="12" type="ORF">CHC_T00003757001</name>
</gene>
<evidence type="ECO:0000256" key="1">
    <source>
        <dbReference type="ARBA" id="ARBA00004123"/>
    </source>
</evidence>
<evidence type="ECO:0000256" key="6">
    <source>
        <dbReference type="ARBA" id="ARBA00022801"/>
    </source>
</evidence>
<dbReference type="PhylomeDB" id="R7QDZ6"/>
<dbReference type="Gramene" id="CDF35650">
    <property type="protein sequence ID" value="CDF35650"/>
    <property type="gene ID" value="CHC_T00003757001"/>
</dbReference>
<keyword evidence="3" id="KW-0540">Nuclease</keyword>
<dbReference type="GO" id="GO:0003684">
    <property type="term" value="F:damaged DNA binding"/>
    <property type="evidence" value="ECO:0007669"/>
    <property type="project" value="TreeGrafter"/>
</dbReference>
<dbReference type="SMART" id="SM00891">
    <property type="entry name" value="ERCC4"/>
    <property type="match status" value="1"/>
</dbReference>
<evidence type="ECO:0000256" key="9">
    <source>
        <dbReference type="ARBA" id="ARBA00023242"/>
    </source>
</evidence>
<feature type="region of interest" description="Disordered" evidence="10">
    <location>
        <begin position="388"/>
        <end position="433"/>
    </location>
</feature>
<evidence type="ECO:0000256" key="2">
    <source>
        <dbReference type="ARBA" id="ARBA00010015"/>
    </source>
</evidence>
<evidence type="ECO:0000256" key="8">
    <source>
        <dbReference type="ARBA" id="ARBA00023204"/>
    </source>
</evidence>
<dbReference type="InterPro" id="IPR047520">
    <property type="entry name" value="XPF_nuclease"/>
</dbReference>
<dbReference type="RefSeq" id="XP_005715469.1">
    <property type="nucleotide sequence ID" value="XM_005715412.1"/>
</dbReference>
<keyword evidence="9" id="KW-0539">Nucleus</keyword>
<keyword evidence="13" id="KW-1185">Reference proteome</keyword>
<dbReference type="Gene3D" id="3.40.50.10130">
    <property type="match status" value="1"/>
</dbReference>
<dbReference type="InterPro" id="IPR011335">
    <property type="entry name" value="Restrct_endonuc-II-like"/>
</dbReference>
<dbReference type="GO" id="GO:0000712">
    <property type="term" value="P:resolution of meiotic recombination intermediates"/>
    <property type="evidence" value="ECO:0007669"/>
    <property type="project" value="TreeGrafter"/>
</dbReference>
<evidence type="ECO:0000259" key="11">
    <source>
        <dbReference type="SMART" id="SM00891"/>
    </source>
</evidence>
<dbReference type="OrthoDB" id="361020at2759"/>
<feature type="compositionally biased region" description="Basic residues" evidence="10">
    <location>
        <begin position="406"/>
        <end position="420"/>
    </location>
</feature>
<dbReference type="STRING" id="2769.R7QDZ6"/>
<name>R7QDZ6_CHOCR</name>
<dbReference type="Proteomes" id="UP000012073">
    <property type="component" value="Unassembled WGS sequence"/>
</dbReference>
<evidence type="ECO:0000256" key="7">
    <source>
        <dbReference type="ARBA" id="ARBA00023125"/>
    </source>
</evidence>
<dbReference type="GO" id="GO:1901255">
    <property type="term" value="P:nucleotide-excision repair involved in interstrand cross-link repair"/>
    <property type="evidence" value="ECO:0007669"/>
    <property type="project" value="TreeGrafter"/>
</dbReference>
<evidence type="ECO:0000256" key="10">
    <source>
        <dbReference type="SAM" id="MobiDB-lite"/>
    </source>
</evidence>
<dbReference type="SUPFAM" id="SSF47781">
    <property type="entry name" value="RuvA domain 2-like"/>
    <property type="match status" value="1"/>
</dbReference>
<evidence type="ECO:0000256" key="5">
    <source>
        <dbReference type="ARBA" id="ARBA00022763"/>
    </source>
</evidence>
<reference evidence="13" key="1">
    <citation type="journal article" date="2013" name="Proc. Natl. Acad. Sci. U.S.A.">
        <title>Genome structure and metabolic features in the red seaweed Chondrus crispus shed light on evolution of the Archaeplastida.</title>
        <authorList>
            <person name="Collen J."/>
            <person name="Porcel B."/>
            <person name="Carre W."/>
            <person name="Ball S.G."/>
            <person name="Chaparro C."/>
            <person name="Tonon T."/>
            <person name="Barbeyron T."/>
            <person name="Michel G."/>
            <person name="Noel B."/>
            <person name="Valentin K."/>
            <person name="Elias M."/>
            <person name="Artiguenave F."/>
            <person name="Arun A."/>
            <person name="Aury J.M."/>
            <person name="Barbosa-Neto J.F."/>
            <person name="Bothwell J.H."/>
            <person name="Bouget F.Y."/>
            <person name="Brillet L."/>
            <person name="Cabello-Hurtado F."/>
            <person name="Capella-Gutierrez S."/>
            <person name="Charrier B."/>
            <person name="Cladiere L."/>
            <person name="Cock J.M."/>
            <person name="Coelho S.M."/>
            <person name="Colleoni C."/>
            <person name="Czjzek M."/>
            <person name="Da Silva C."/>
            <person name="Delage L."/>
            <person name="Denoeud F."/>
            <person name="Deschamps P."/>
            <person name="Dittami S.M."/>
            <person name="Gabaldon T."/>
            <person name="Gachon C.M."/>
            <person name="Groisillier A."/>
            <person name="Herve C."/>
            <person name="Jabbari K."/>
            <person name="Katinka M."/>
            <person name="Kloareg B."/>
            <person name="Kowalczyk N."/>
            <person name="Labadie K."/>
            <person name="Leblanc C."/>
            <person name="Lopez P.J."/>
            <person name="McLachlan D.H."/>
            <person name="Meslet-Cladiere L."/>
            <person name="Moustafa A."/>
            <person name="Nehr Z."/>
            <person name="Nyvall Collen P."/>
            <person name="Panaud O."/>
            <person name="Partensky F."/>
            <person name="Poulain J."/>
            <person name="Rensing S.A."/>
            <person name="Rousvoal S."/>
            <person name="Samson G."/>
            <person name="Symeonidi A."/>
            <person name="Weissenbach J."/>
            <person name="Zambounis A."/>
            <person name="Wincker P."/>
            <person name="Boyen C."/>
        </authorList>
    </citation>
    <scope>NUCLEOTIDE SEQUENCE [LARGE SCALE GENOMIC DNA]</scope>
    <source>
        <strain evidence="13">cv. Stackhouse</strain>
    </source>
</reference>
<dbReference type="AlphaFoldDB" id="R7QDZ6"/>
<dbReference type="InterPro" id="IPR006166">
    <property type="entry name" value="ERCC4_domain"/>
</dbReference>
<accession>R7QDZ6</accession>
<organism evidence="12 13">
    <name type="scientific">Chondrus crispus</name>
    <name type="common">Carrageen Irish moss</name>
    <name type="synonym">Polymorpha crispa</name>
    <dbReference type="NCBI Taxonomy" id="2769"/>
    <lineage>
        <taxon>Eukaryota</taxon>
        <taxon>Rhodophyta</taxon>
        <taxon>Florideophyceae</taxon>
        <taxon>Rhodymeniophycidae</taxon>
        <taxon>Gigartinales</taxon>
        <taxon>Gigartinaceae</taxon>
        <taxon>Chondrus</taxon>
    </lineage>
</organism>
<dbReference type="GO" id="GO:0003697">
    <property type="term" value="F:single-stranded DNA binding"/>
    <property type="evidence" value="ECO:0007669"/>
    <property type="project" value="TreeGrafter"/>
</dbReference>
<evidence type="ECO:0000313" key="12">
    <source>
        <dbReference type="EMBL" id="CDF35650.1"/>
    </source>
</evidence>
<dbReference type="Pfam" id="PF02732">
    <property type="entry name" value="ERCC4"/>
    <property type="match status" value="1"/>
</dbReference>
<dbReference type="PANTHER" id="PTHR10150">
    <property type="entry name" value="DNA REPAIR ENDONUCLEASE XPF"/>
    <property type="match status" value="1"/>
</dbReference>
<feature type="domain" description="ERCC4" evidence="11">
    <location>
        <begin position="605"/>
        <end position="685"/>
    </location>
</feature>
<proteinExistence type="inferred from homology"/>
<dbReference type="FunFam" id="3.40.50.10130:FF:000002">
    <property type="entry name" value="DNA repair endonuclease XPF"/>
    <property type="match status" value="1"/>
</dbReference>
<comment type="subcellular location">
    <subcellularLocation>
        <location evidence="1">Nucleus</location>
    </subcellularLocation>
</comment>
<evidence type="ECO:0000256" key="3">
    <source>
        <dbReference type="ARBA" id="ARBA00022722"/>
    </source>
</evidence>
<evidence type="ECO:0000313" key="13">
    <source>
        <dbReference type="Proteomes" id="UP000012073"/>
    </source>
</evidence>
<feature type="compositionally biased region" description="Basic and acidic residues" evidence="10">
    <location>
        <begin position="394"/>
        <end position="405"/>
    </location>
</feature>
<evidence type="ECO:0000256" key="4">
    <source>
        <dbReference type="ARBA" id="ARBA00022759"/>
    </source>
</evidence>
<dbReference type="Gene3D" id="1.10.150.20">
    <property type="entry name" value="5' to 3' exonuclease, C-terminal subdomain"/>
    <property type="match status" value="1"/>
</dbReference>
<keyword evidence="7" id="KW-0238">DNA-binding</keyword>
<dbReference type="InterPro" id="IPR010994">
    <property type="entry name" value="RuvA_2-like"/>
</dbReference>
<dbReference type="GO" id="GO:0000110">
    <property type="term" value="C:nucleotide-excision repair factor 1 complex"/>
    <property type="evidence" value="ECO:0007669"/>
    <property type="project" value="TreeGrafter"/>
</dbReference>
<dbReference type="KEGG" id="ccp:CHC_T00003757001"/>
<dbReference type="OMA" id="THILDIM"/>
<comment type="similarity">
    <text evidence="2">Belongs to the XPF family.</text>
</comment>
<dbReference type="GO" id="GO:0000014">
    <property type="term" value="F:single-stranded DNA endodeoxyribonuclease activity"/>
    <property type="evidence" value="ECO:0007669"/>
    <property type="project" value="TreeGrafter"/>
</dbReference>
<dbReference type="GeneID" id="17323185"/>